<feature type="signal peptide" evidence="1">
    <location>
        <begin position="1"/>
        <end position="21"/>
    </location>
</feature>
<dbReference type="AlphaFoldDB" id="A0A974NDS0"/>
<evidence type="ECO:0000313" key="3">
    <source>
        <dbReference type="Proteomes" id="UP000595278"/>
    </source>
</evidence>
<dbReference type="KEGG" id="eaz:JHT90_09550"/>
<feature type="chain" id="PRO_5036926180" evidence="1">
    <location>
        <begin position="22"/>
        <end position="477"/>
    </location>
</feature>
<accession>A0A974NDS0</accession>
<keyword evidence="1" id="KW-0732">Signal</keyword>
<reference evidence="2 3" key="1">
    <citation type="submission" date="2021-01" db="EMBL/GenBank/DDBJ databases">
        <title>Entomomonas sp. F2A isolated from a house cricket (Acheta domesticus).</title>
        <authorList>
            <person name="Spergser J."/>
            <person name="Busse H.-J."/>
        </authorList>
    </citation>
    <scope>NUCLEOTIDE SEQUENCE [LARGE SCALE GENOMIC DNA]</scope>
    <source>
        <strain evidence="2 3">F2A</strain>
    </source>
</reference>
<name>A0A974NDS0_9GAMM</name>
<dbReference type="Proteomes" id="UP000595278">
    <property type="component" value="Chromosome"/>
</dbReference>
<dbReference type="EMBL" id="CP067393">
    <property type="protein sequence ID" value="QQP84653.1"/>
    <property type="molecule type" value="Genomic_DNA"/>
</dbReference>
<protein>
    <submittedName>
        <fullName evidence="2">Uncharacterized protein</fullName>
    </submittedName>
</protein>
<evidence type="ECO:0000256" key="1">
    <source>
        <dbReference type="SAM" id="SignalP"/>
    </source>
</evidence>
<keyword evidence="3" id="KW-1185">Reference proteome</keyword>
<dbReference type="RefSeq" id="WP_201090550.1">
    <property type="nucleotide sequence ID" value="NZ_CP067393.1"/>
</dbReference>
<organism evidence="2 3">
    <name type="scientific">Entomomonas asaccharolytica</name>
    <dbReference type="NCBI Taxonomy" id="2785331"/>
    <lineage>
        <taxon>Bacteria</taxon>
        <taxon>Pseudomonadati</taxon>
        <taxon>Pseudomonadota</taxon>
        <taxon>Gammaproteobacteria</taxon>
        <taxon>Pseudomonadales</taxon>
        <taxon>Pseudomonadaceae</taxon>
        <taxon>Entomomonas</taxon>
    </lineage>
</organism>
<gene>
    <name evidence="2" type="ORF">JHT90_09550</name>
</gene>
<proteinExistence type="predicted"/>
<sequence length="477" mass="53549">MTIKHLLMVSIIATTATVTMAETQTELLPEVKEILQLKFDEQNIQQNAYISLLAIDAPEGLDYKEIGKKVVLASNKQIREAIAKQDHNLLEKGFNPQDYFQDKPALTADMTVDGKAYKFPCNQLNNHHCTTQLLNKQSALEPLLTTNKVLLSRYNEVIKLPVYHSPPLTAASYIPPFSVTLNLSRLRLSQALFMINRGEVDAGLDILQQEVTFAKRILAGQSALIDQMIANRQLLITYHVISELLDSPQLANQLNNPKLLALLQPLSTQEQQCLANTFANERNLTLFHLAASSSAYLANELVEQGLDKETGVANLALNYDRNATLNMYYSKVKPNIEMAMLTLPKASENYLTYLKDQPEYIALTGKEIYQKYGTDNFVGRALVEIATPNFKNYIERFYNLNTYLTLVNAKLSIKQAGIGKQQVPDFLVKLAAKAQNPYSKQPFTWNAETQILSSNWLGDSMGSDDGEQASVYIQFNK</sequence>
<evidence type="ECO:0000313" key="2">
    <source>
        <dbReference type="EMBL" id="QQP84653.1"/>
    </source>
</evidence>